<organism evidence="2 3">
    <name type="scientific">Aquimarina intermedia</name>
    <dbReference type="NCBI Taxonomy" id="350814"/>
    <lineage>
        <taxon>Bacteria</taxon>
        <taxon>Pseudomonadati</taxon>
        <taxon>Bacteroidota</taxon>
        <taxon>Flavobacteriia</taxon>
        <taxon>Flavobacteriales</taxon>
        <taxon>Flavobacteriaceae</taxon>
        <taxon>Aquimarina</taxon>
    </lineage>
</organism>
<name>A0A5S5C4K9_9FLAO</name>
<dbReference type="RefSeq" id="WP_148782392.1">
    <property type="nucleotide sequence ID" value="NZ_VNHU01000004.1"/>
</dbReference>
<evidence type="ECO:0000313" key="2">
    <source>
        <dbReference type="EMBL" id="TYP74274.1"/>
    </source>
</evidence>
<sequence>MVNKIIWSALAENQLEQVYEQHIKRSSLKAAKKVIHTIIGEVNLLIEEPFLGSVEESLQRDKITYRSLTANQYKIIYTVDEAKDLIKIATVYNTRRDPVI</sequence>
<dbReference type="SUPFAM" id="SSF143011">
    <property type="entry name" value="RelE-like"/>
    <property type="match status" value="1"/>
</dbReference>
<comment type="caution">
    <text evidence="2">The sequence shown here is derived from an EMBL/GenBank/DDBJ whole genome shotgun (WGS) entry which is preliminary data.</text>
</comment>
<evidence type="ECO:0000256" key="1">
    <source>
        <dbReference type="ARBA" id="ARBA00022649"/>
    </source>
</evidence>
<keyword evidence="3" id="KW-1185">Reference proteome</keyword>
<evidence type="ECO:0000313" key="3">
    <source>
        <dbReference type="Proteomes" id="UP000324376"/>
    </source>
</evidence>
<reference evidence="2 3" key="1">
    <citation type="submission" date="2019-07" db="EMBL/GenBank/DDBJ databases">
        <title>Genomic Encyclopedia of Archaeal and Bacterial Type Strains, Phase II (KMG-II): from individual species to whole genera.</title>
        <authorList>
            <person name="Goeker M."/>
        </authorList>
    </citation>
    <scope>NUCLEOTIDE SEQUENCE [LARGE SCALE GENOMIC DNA]</scope>
    <source>
        <strain evidence="2 3">DSM 17527</strain>
    </source>
</reference>
<accession>A0A5S5C4K9</accession>
<gene>
    <name evidence="2" type="ORF">BD809_10492</name>
</gene>
<dbReference type="Gene3D" id="3.30.2310.20">
    <property type="entry name" value="RelE-like"/>
    <property type="match status" value="1"/>
</dbReference>
<dbReference type="OrthoDB" id="1031021at2"/>
<dbReference type="AlphaFoldDB" id="A0A5S5C4K9"/>
<keyword evidence="1" id="KW-1277">Toxin-antitoxin system</keyword>
<dbReference type="Proteomes" id="UP000324376">
    <property type="component" value="Unassembled WGS sequence"/>
</dbReference>
<protein>
    <submittedName>
        <fullName evidence="2">Plasmid stabilization system protein ParE</fullName>
    </submittedName>
</protein>
<dbReference type="EMBL" id="VNHU01000004">
    <property type="protein sequence ID" value="TYP74274.1"/>
    <property type="molecule type" value="Genomic_DNA"/>
</dbReference>
<dbReference type="InterPro" id="IPR035093">
    <property type="entry name" value="RelE/ParE_toxin_dom_sf"/>
</dbReference>
<dbReference type="InterPro" id="IPR007712">
    <property type="entry name" value="RelE/ParE_toxin"/>
</dbReference>
<dbReference type="Pfam" id="PF05016">
    <property type="entry name" value="ParE_toxin"/>
    <property type="match status" value="1"/>
</dbReference>
<proteinExistence type="predicted"/>